<dbReference type="EMBL" id="JAYMYQ010000011">
    <property type="protein sequence ID" value="KAK7305838.1"/>
    <property type="molecule type" value="Genomic_DNA"/>
</dbReference>
<gene>
    <name evidence="1" type="ORF">VNO77_43750</name>
</gene>
<reference evidence="1 2" key="1">
    <citation type="submission" date="2024-01" db="EMBL/GenBank/DDBJ databases">
        <title>The genomes of 5 underutilized Papilionoideae crops provide insights into root nodulation and disease resistanc.</title>
        <authorList>
            <person name="Jiang F."/>
        </authorList>
    </citation>
    <scope>NUCLEOTIDE SEQUENCE [LARGE SCALE GENOMIC DNA]</scope>
    <source>
        <strain evidence="1">LVBAO_FW01</strain>
        <tissue evidence="1">Leaves</tissue>
    </source>
</reference>
<proteinExistence type="predicted"/>
<comment type="caution">
    <text evidence="1">The sequence shown here is derived from an EMBL/GenBank/DDBJ whole genome shotgun (WGS) entry which is preliminary data.</text>
</comment>
<organism evidence="1 2">
    <name type="scientific">Canavalia gladiata</name>
    <name type="common">Sword bean</name>
    <name type="synonym">Dolichos gladiatus</name>
    <dbReference type="NCBI Taxonomy" id="3824"/>
    <lineage>
        <taxon>Eukaryota</taxon>
        <taxon>Viridiplantae</taxon>
        <taxon>Streptophyta</taxon>
        <taxon>Embryophyta</taxon>
        <taxon>Tracheophyta</taxon>
        <taxon>Spermatophyta</taxon>
        <taxon>Magnoliopsida</taxon>
        <taxon>eudicotyledons</taxon>
        <taxon>Gunneridae</taxon>
        <taxon>Pentapetalae</taxon>
        <taxon>rosids</taxon>
        <taxon>fabids</taxon>
        <taxon>Fabales</taxon>
        <taxon>Fabaceae</taxon>
        <taxon>Papilionoideae</taxon>
        <taxon>50 kb inversion clade</taxon>
        <taxon>NPAAA clade</taxon>
        <taxon>indigoferoid/millettioid clade</taxon>
        <taxon>Phaseoleae</taxon>
        <taxon>Canavalia</taxon>
    </lineage>
</organism>
<sequence length="66" mass="7811">MIRLLIPHAHALTPMKDKELERCPNYTDADLSLYWTKEWLFAEFVLMPVVPCKIEISRLVPKQIEE</sequence>
<dbReference type="Proteomes" id="UP001367508">
    <property type="component" value="Unassembled WGS sequence"/>
</dbReference>
<keyword evidence="2" id="KW-1185">Reference proteome</keyword>
<name>A0AAN9PQA9_CANGL</name>
<evidence type="ECO:0000313" key="1">
    <source>
        <dbReference type="EMBL" id="KAK7305838.1"/>
    </source>
</evidence>
<evidence type="ECO:0000313" key="2">
    <source>
        <dbReference type="Proteomes" id="UP001367508"/>
    </source>
</evidence>
<protein>
    <submittedName>
        <fullName evidence="1">Uncharacterized protein</fullName>
    </submittedName>
</protein>
<accession>A0AAN9PQA9</accession>
<dbReference type="AlphaFoldDB" id="A0AAN9PQA9"/>